<reference evidence="2 3" key="1">
    <citation type="submission" date="2014-07" db="EMBL/GenBank/DDBJ databases">
        <authorList>
            <person name="McCorrison J."/>
            <person name="Sanka R."/>
            <person name="Torralba M."/>
            <person name="Gillis M."/>
            <person name="Haft D.H."/>
            <person name="Methe B."/>
            <person name="Sutton G."/>
            <person name="Nelson K.E."/>
        </authorList>
    </citation>
    <scope>NUCLEOTIDE SEQUENCE [LARGE SCALE GENOMIC DNA]</scope>
    <source>
        <strain evidence="2 3">S9-PR14</strain>
    </source>
</reference>
<evidence type="ECO:0000313" key="3">
    <source>
        <dbReference type="Proteomes" id="UP000029723"/>
    </source>
</evidence>
<dbReference type="EMBL" id="JRPQ01000101">
    <property type="protein sequence ID" value="KGI21931.1"/>
    <property type="molecule type" value="Genomic_DNA"/>
</dbReference>
<dbReference type="RefSeq" id="WP_036927713.1">
    <property type="nucleotide sequence ID" value="NZ_JRPQ01000101.1"/>
</dbReference>
<gene>
    <name evidence="2" type="ORF">HMPREF9304_07305</name>
</gene>
<name>A0A098YRB4_9BACT</name>
<dbReference type="Gene3D" id="1.25.40.10">
    <property type="entry name" value="Tetratricopeptide repeat domain"/>
    <property type="match status" value="1"/>
</dbReference>
<dbReference type="InterPro" id="IPR011990">
    <property type="entry name" value="TPR-like_helical_dom_sf"/>
</dbReference>
<evidence type="ECO:0000256" key="1">
    <source>
        <dbReference type="SAM" id="SignalP"/>
    </source>
</evidence>
<evidence type="ECO:0000313" key="2">
    <source>
        <dbReference type="EMBL" id="KGI21931.1"/>
    </source>
</evidence>
<dbReference type="Proteomes" id="UP000029723">
    <property type="component" value="Unassembled WGS sequence"/>
</dbReference>
<keyword evidence="1" id="KW-0732">Signal</keyword>
<accession>A0A098YRB4</accession>
<organism evidence="2 3">
    <name type="scientific">Hoylesella timonensis S9-PR14</name>
    <dbReference type="NCBI Taxonomy" id="1401062"/>
    <lineage>
        <taxon>Bacteria</taxon>
        <taxon>Pseudomonadati</taxon>
        <taxon>Bacteroidota</taxon>
        <taxon>Bacteroidia</taxon>
        <taxon>Bacteroidales</taxon>
        <taxon>Prevotellaceae</taxon>
        <taxon>Hoylesella</taxon>
    </lineage>
</organism>
<dbReference type="AlphaFoldDB" id="A0A098YRB4"/>
<sequence length="408" mass="45532">MKKLMFLAAMALGVSTAFAADSDALKAILSAKTFVEAESLIKSNLSQLTSNEEKAKAYNKLVDLAMEKVNKEQEIIEKNMLAEQLKKGDTQPYDTVGFYDAVYAAITAGVEADKYDMMPNAKGKVRPKFHKNNQTRLFNIRPQLINGGQEASKKNDNQSAMKNFGLYVSSSEADLFKDVANKPAYDQYLGEVARVAAVYAYQNKKVDLAHQYVDVALKDTAQDTHKEALNLKSYLITQGLTSNADSLKAIESLKQLYVQENGSDQVFGSLSAMYSSMNKKDELNQLISEKLQKDPNNFMALAMKAQSAMNAGQWDEAIAGYKKAIAINDKDALVLTYLGFCLNSKAQALNASQEQKSLYAQSKVYLEKARDLDPNKERANWSYPLYQCYYTLYGADDSRTKEMEKMVK</sequence>
<feature type="chain" id="PRO_5001951253" evidence="1">
    <location>
        <begin position="20"/>
        <end position="408"/>
    </location>
</feature>
<dbReference type="SUPFAM" id="SSF48452">
    <property type="entry name" value="TPR-like"/>
    <property type="match status" value="1"/>
</dbReference>
<comment type="caution">
    <text evidence="2">The sequence shown here is derived from an EMBL/GenBank/DDBJ whole genome shotgun (WGS) entry which is preliminary data.</text>
</comment>
<dbReference type="OrthoDB" id="1063371at2"/>
<protein>
    <submittedName>
        <fullName evidence="2">Uncharacterized protein</fullName>
    </submittedName>
</protein>
<proteinExistence type="predicted"/>
<feature type="signal peptide" evidence="1">
    <location>
        <begin position="1"/>
        <end position="19"/>
    </location>
</feature>